<dbReference type="GO" id="GO:0051536">
    <property type="term" value="F:iron-sulfur cluster binding"/>
    <property type="evidence" value="ECO:0007669"/>
    <property type="project" value="UniProtKB-KW"/>
</dbReference>
<dbReference type="NCBIfam" id="NF006757">
    <property type="entry name" value="PRK09277.1"/>
    <property type="match status" value="1"/>
</dbReference>
<keyword evidence="4" id="KW-0408">Iron</keyword>
<dbReference type="InterPro" id="IPR015931">
    <property type="entry name" value="Acnase/IPM_dHydase_lsu_aba_1/3"/>
</dbReference>
<keyword evidence="9" id="KW-1185">Reference proteome</keyword>
<name>A0AAX4L3H1_9CREN</name>
<comment type="cofactor">
    <cofactor evidence="1">
        <name>[4Fe-4S] cluster</name>
        <dbReference type="ChEBI" id="CHEBI:49883"/>
    </cofactor>
</comment>
<evidence type="ECO:0000256" key="2">
    <source>
        <dbReference type="ARBA" id="ARBA00007185"/>
    </source>
</evidence>
<keyword evidence="5" id="KW-0411">Iron-sulfur</keyword>
<dbReference type="InterPro" id="IPR036008">
    <property type="entry name" value="Aconitase_4Fe-4S_dom"/>
</dbReference>
<dbReference type="InterPro" id="IPR015928">
    <property type="entry name" value="Aconitase/3IPM_dehydase_swvl"/>
</dbReference>
<feature type="domain" description="Aconitase A/isopropylmalate dehydratase small subunit swivel" evidence="7">
    <location>
        <begin position="663"/>
        <end position="779"/>
    </location>
</feature>
<dbReference type="PRINTS" id="PR00415">
    <property type="entry name" value="ACONITASE"/>
</dbReference>
<evidence type="ECO:0000313" key="9">
    <source>
        <dbReference type="Proteomes" id="UP001432202"/>
    </source>
</evidence>
<dbReference type="InterPro" id="IPR018136">
    <property type="entry name" value="Aconitase_4Fe-4S_BS"/>
</dbReference>
<dbReference type="Proteomes" id="UP001432202">
    <property type="component" value="Chromosome"/>
</dbReference>
<dbReference type="InterPro" id="IPR044137">
    <property type="entry name" value="AcnA_IRP_Swivel"/>
</dbReference>
<evidence type="ECO:0000256" key="3">
    <source>
        <dbReference type="ARBA" id="ARBA00022723"/>
    </source>
</evidence>
<comment type="similarity">
    <text evidence="2">Belongs to the aconitase/IPM isomerase family.</text>
</comment>
<organism evidence="8 9">
    <name type="scientific">Sulfolobus tengchongensis</name>
    <dbReference type="NCBI Taxonomy" id="207809"/>
    <lineage>
        <taxon>Archaea</taxon>
        <taxon>Thermoproteota</taxon>
        <taxon>Thermoprotei</taxon>
        <taxon>Sulfolobales</taxon>
        <taxon>Sulfolobaceae</taxon>
        <taxon>Sulfolobus</taxon>
    </lineage>
</organism>
<proteinExistence type="inferred from homology"/>
<dbReference type="Pfam" id="PF00694">
    <property type="entry name" value="Aconitase_C"/>
    <property type="match status" value="1"/>
</dbReference>
<dbReference type="InterPro" id="IPR006249">
    <property type="entry name" value="Aconitase/IRP2"/>
</dbReference>
<dbReference type="EMBL" id="CP146016">
    <property type="protein sequence ID" value="WWQ60731.1"/>
    <property type="molecule type" value="Genomic_DNA"/>
</dbReference>
<dbReference type="Gene3D" id="3.20.19.10">
    <property type="entry name" value="Aconitase, domain 4"/>
    <property type="match status" value="1"/>
</dbReference>
<accession>A0AAX4L3H1</accession>
<dbReference type="SUPFAM" id="SSF53732">
    <property type="entry name" value="Aconitase iron-sulfur domain"/>
    <property type="match status" value="1"/>
</dbReference>
<dbReference type="RefSeq" id="WP_338601977.1">
    <property type="nucleotide sequence ID" value="NZ_CP146016.1"/>
</dbReference>
<feature type="domain" description="Aconitase/3-isopropylmalate dehydratase large subunit alpha/beta/alpha" evidence="6">
    <location>
        <begin position="63"/>
        <end position="529"/>
    </location>
</feature>
<dbReference type="Gene3D" id="6.10.190.10">
    <property type="match status" value="1"/>
</dbReference>
<dbReference type="GeneID" id="89335351"/>
<evidence type="ECO:0000256" key="5">
    <source>
        <dbReference type="ARBA" id="ARBA00023014"/>
    </source>
</evidence>
<dbReference type="GO" id="GO:0003994">
    <property type="term" value="F:aconitate hydratase activity"/>
    <property type="evidence" value="ECO:0007669"/>
    <property type="project" value="UniProtKB-EC"/>
</dbReference>
<dbReference type="FunFam" id="3.30.499.10:FF:000025">
    <property type="entry name" value="Aconitate hydratase"/>
    <property type="match status" value="1"/>
</dbReference>
<dbReference type="Pfam" id="PF00330">
    <property type="entry name" value="Aconitase"/>
    <property type="match status" value="1"/>
</dbReference>
<dbReference type="Gene3D" id="3.30.499.10">
    <property type="entry name" value="Aconitase, domain 3"/>
    <property type="match status" value="2"/>
</dbReference>
<dbReference type="PROSITE" id="PS01244">
    <property type="entry name" value="ACONITASE_2"/>
    <property type="match status" value="1"/>
</dbReference>
<gene>
    <name evidence="8" type="primary">acnA</name>
    <name evidence="8" type="ORF">V6M85_01240</name>
</gene>
<evidence type="ECO:0000259" key="6">
    <source>
        <dbReference type="Pfam" id="PF00330"/>
    </source>
</evidence>
<dbReference type="NCBIfam" id="TIGR01341">
    <property type="entry name" value="aconitase_1"/>
    <property type="match status" value="1"/>
</dbReference>
<dbReference type="SUPFAM" id="SSF52016">
    <property type="entry name" value="LeuD/IlvD-like"/>
    <property type="match status" value="1"/>
</dbReference>
<dbReference type="AlphaFoldDB" id="A0AAX4L3H1"/>
<dbReference type="CDD" id="cd01586">
    <property type="entry name" value="AcnA_IRP"/>
    <property type="match status" value="1"/>
</dbReference>
<keyword evidence="3" id="KW-0479">Metal-binding</keyword>
<dbReference type="PANTHER" id="PTHR11670">
    <property type="entry name" value="ACONITASE/IRON-RESPONSIVE ELEMENT FAMILY MEMBER"/>
    <property type="match status" value="1"/>
</dbReference>
<dbReference type="GO" id="GO:0046872">
    <property type="term" value="F:metal ion binding"/>
    <property type="evidence" value="ECO:0007669"/>
    <property type="project" value="UniProtKB-KW"/>
</dbReference>
<dbReference type="InterPro" id="IPR001030">
    <property type="entry name" value="Acoase/IPM_deHydtase_lsu_aba"/>
</dbReference>
<evidence type="ECO:0000313" key="8">
    <source>
        <dbReference type="EMBL" id="WWQ60731.1"/>
    </source>
</evidence>
<keyword evidence="8" id="KW-0456">Lyase</keyword>
<evidence type="ECO:0000256" key="1">
    <source>
        <dbReference type="ARBA" id="ARBA00001966"/>
    </source>
</evidence>
<evidence type="ECO:0000259" key="7">
    <source>
        <dbReference type="Pfam" id="PF00694"/>
    </source>
</evidence>
<dbReference type="CDD" id="cd01580">
    <property type="entry name" value="AcnA_IRP_Swivel"/>
    <property type="match status" value="1"/>
</dbReference>
<dbReference type="FunFam" id="3.20.19.10:FF:000011">
    <property type="entry name" value="Aconitate hydratase"/>
    <property type="match status" value="1"/>
</dbReference>
<protein>
    <submittedName>
        <fullName evidence="8">Aconitate hydratase AcnA</fullName>
        <ecNumber evidence="8">4.2.1.3</ecNumber>
    </submittedName>
</protein>
<evidence type="ECO:0000256" key="4">
    <source>
        <dbReference type="ARBA" id="ARBA00023004"/>
    </source>
</evidence>
<sequence length="855" mass="95479">MPSKFSYKGSEIYYYPLEELEEKGYKISDLPYSIKILVENVYRNLDGNKITEEDLENIAKWKVGQELAFMPTRVVMQDYTGVPLLVDLASMRNKVMELGKDPKIINPVVPADLVIDHSVQVDYYGTVYSLEFNMKKEFERNSERYQFLKWAQGAFRNLRIVPPGKGIIHQVNLEYLSTVVAKSEVKGLLTAYPEVIIGTDSHTTMIEGLGILGWGVGGLEAEAVLLGEPYYLNVPEVIGVRLTGEIQEGVTPTDVVLYITELLRKKNVVGKFVEFFGSSLSLLSVPDRATIANMAPEYGATAAYFPIDDVTVSYLTLTNRDGEFVKKYAELQGLFYDDSRKIRYSDVVEVDLSKIEPSIAGPRNPDERISLKDVKSKLKKESKKKGKYIEDNAIVLAAITSCTNTSNPTVMLGAGILAKKAVELGLRVPPYVKTSTAPGSPVVSDYLKETGLLPYLEALGFHIVGFGCTTCIGNAGPLPKHIEEDIKGNNIEAYAVISGNRNFEGRINPLLKGTFLASPILVVAYALAGRIDIDFYNEPLGYDPNGKPVYLRDIWPSLKEIKAYMNLALKPELYKKNSNIFEGNELWNSLKTPQGDVYNWDERSTYIRLPPWYTEEKQEELKDIMNARILLLLGDKITTDHISPAGPITPDSPAGLYLKQFGVTDLNTYGARRGNHEVMLRGGFFNPKLKNLLVEKEGGYTIHFPDKKIVSVYEAAMQYKKEGVPLVIVAGKQYGSGSSRDWAAKVTKLLGVKAVLAESFERIHRSNLVAMGVIPIEIQDWRSLGVKGDETVNIYGIQDLKPKKELTIEFVKPNGEKIVTKGLARIDNNVELTYVKEGGILNYVLKKFLEHERKS</sequence>
<dbReference type="InterPro" id="IPR000573">
    <property type="entry name" value="AconitaseA/IPMdHydase_ssu_swvl"/>
</dbReference>
<dbReference type="EC" id="4.2.1.3" evidence="8"/>
<reference evidence="8 9" key="1">
    <citation type="submission" date="2024-02" db="EMBL/GenBank/DDBJ databases">
        <title>STSV induces naive adaptation in Sulfolobus.</title>
        <authorList>
            <person name="Xiang X."/>
            <person name="Song M."/>
        </authorList>
    </citation>
    <scope>NUCLEOTIDE SEQUENCE [LARGE SCALE GENOMIC DNA]</scope>
    <source>
        <strain evidence="8 9">RT2</strain>
    </source>
</reference>
<dbReference type="PROSITE" id="PS00450">
    <property type="entry name" value="ACONITASE_1"/>
    <property type="match status" value="1"/>
</dbReference>
<dbReference type="NCBIfam" id="NF009520">
    <property type="entry name" value="PRK12881.1"/>
    <property type="match status" value="1"/>
</dbReference>